<keyword evidence="12" id="KW-0411">Iron-sulfur</keyword>
<accession>A0A4Q1SKG1</accession>
<dbReference type="GO" id="GO:0006298">
    <property type="term" value="P:mismatch repair"/>
    <property type="evidence" value="ECO:0007669"/>
    <property type="project" value="TreeGrafter"/>
</dbReference>
<dbReference type="RefSeq" id="WP_129207734.1">
    <property type="nucleotide sequence ID" value="NZ_BMGU01000001.1"/>
</dbReference>
<evidence type="ECO:0000256" key="7">
    <source>
        <dbReference type="ARBA" id="ARBA00022485"/>
    </source>
</evidence>
<keyword evidence="13" id="KW-0234">DNA repair</keyword>
<keyword evidence="10" id="KW-0378">Hydrolase</keyword>
<dbReference type="GO" id="GO:0006284">
    <property type="term" value="P:base-excision repair"/>
    <property type="evidence" value="ECO:0007669"/>
    <property type="project" value="InterPro"/>
</dbReference>
<dbReference type="EMBL" id="SDMK01000001">
    <property type="protein sequence ID" value="RXS97955.1"/>
    <property type="molecule type" value="Genomic_DNA"/>
</dbReference>
<evidence type="ECO:0000256" key="6">
    <source>
        <dbReference type="ARBA" id="ARBA00022023"/>
    </source>
</evidence>
<name>A0A4Q1SKG1_9BACT</name>
<dbReference type="GO" id="GO:0000701">
    <property type="term" value="F:purine-specific mismatch base pair DNA N-glycosylase activity"/>
    <property type="evidence" value="ECO:0007669"/>
    <property type="project" value="UniProtKB-EC"/>
</dbReference>
<evidence type="ECO:0000256" key="4">
    <source>
        <dbReference type="ARBA" id="ARBA00008343"/>
    </source>
</evidence>
<dbReference type="InterPro" id="IPR011257">
    <property type="entry name" value="DNA_glycosylase"/>
</dbReference>
<evidence type="ECO:0000256" key="8">
    <source>
        <dbReference type="ARBA" id="ARBA00022723"/>
    </source>
</evidence>
<feature type="domain" description="HhH-GPD" evidence="15">
    <location>
        <begin position="42"/>
        <end position="190"/>
    </location>
</feature>
<keyword evidence="17" id="KW-1185">Reference proteome</keyword>
<dbReference type="AlphaFoldDB" id="A0A4Q1SKG1"/>
<evidence type="ECO:0000313" key="16">
    <source>
        <dbReference type="EMBL" id="RXS97955.1"/>
    </source>
</evidence>
<protein>
    <recommendedName>
        <fullName evidence="6">Adenine DNA glycosylase</fullName>
        <ecNumber evidence="5">3.2.2.31</ecNumber>
    </recommendedName>
</protein>
<dbReference type="GO" id="GO:0034039">
    <property type="term" value="F:8-oxo-7,8-dihydroguanine DNA N-glycosylase activity"/>
    <property type="evidence" value="ECO:0007669"/>
    <property type="project" value="TreeGrafter"/>
</dbReference>
<keyword evidence="14" id="KW-0326">Glycosidase</keyword>
<keyword evidence="8" id="KW-0479">Metal-binding</keyword>
<keyword evidence="9" id="KW-0227">DNA damage</keyword>
<evidence type="ECO:0000256" key="9">
    <source>
        <dbReference type="ARBA" id="ARBA00022763"/>
    </source>
</evidence>
<dbReference type="PANTHER" id="PTHR42944:SF1">
    <property type="entry name" value="ADENINE DNA GLYCOSYLASE"/>
    <property type="match status" value="1"/>
</dbReference>
<evidence type="ECO:0000256" key="14">
    <source>
        <dbReference type="ARBA" id="ARBA00023295"/>
    </source>
</evidence>
<evidence type="ECO:0000256" key="12">
    <source>
        <dbReference type="ARBA" id="ARBA00023014"/>
    </source>
</evidence>
<comment type="similarity">
    <text evidence="4">Belongs to the Nth/MutY family.</text>
</comment>
<dbReference type="Proteomes" id="UP000290253">
    <property type="component" value="Unassembled WGS sequence"/>
</dbReference>
<keyword evidence="7" id="KW-0004">4Fe-4S</keyword>
<organism evidence="16 17">
    <name type="scientific">Silvibacterium dinghuense</name>
    <dbReference type="NCBI Taxonomy" id="1560006"/>
    <lineage>
        <taxon>Bacteria</taxon>
        <taxon>Pseudomonadati</taxon>
        <taxon>Acidobacteriota</taxon>
        <taxon>Terriglobia</taxon>
        <taxon>Terriglobales</taxon>
        <taxon>Acidobacteriaceae</taxon>
        <taxon>Silvibacterium</taxon>
    </lineage>
</organism>
<dbReference type="InterPro" id="IPR015797">
    <property type="entry name" value="NUDIX_hydrolase-like_dom_sf"/>
</dbReference>
<sequence>MLSIAQRRDFRQMLLAWFDTHARDLPWRRTRDPYAIWVSEIMLQQTRVVAVIEHYARFMQRFPALDALASAREEDVLAVWSGLGYYRRARMLHRAAQKVQAELGGVMPKTAEELRDLPGIGAYTSAAVASIAFGEAAAAVDGNVERVLMRVQGWDESNASATRLRETAAEFLDAARPGDFNQAMMELGATICVPRGPLCLQCPVQPLCATRGEHLTGERKKMQSRTVSHAFARRRGRVLLAQRPKDASLMPGMWELPSLESGAAPQSLRVLEVKHAITVTNYTVGVYDFSAAGDEALPKTEQVMRWFAVSALHEVALTGLARKVLKKLGAFPKIAAHAKSVTDTDSNMGVR</sequence>
<dbReference type="InterPro" id="IPR003265">
    <property type="entry name" value="HhH-GPD_domain"/>
</dbReference>
<proteinExistence type="inferred from homology"/>
<keyword evidence="11" id="KW-0408">Iron</keyword>
<reference evidence="16 17" key="1">
    <citation type="journal article" date="2016" name="Int. J. Syst. Evol. Microbiol.">
        <title>Acidipila dinghuensis sp. nov., an acidobacterium isolated from forest soil.</title>
        <authorList>
            <person name="Jiang Y.W."/>
            <person name="Wang J."/>
            <person name="Chen M.H."/>
            <person name="Lv Y.Y."/>
            <person name="Qiu L.H."/>
        </authorList>
    </citation>
    <scope>NUCLEOTIDE SEQUENCE [LARGE SCALE GENOMIC DNA]</scope>
    <source>
        <strain evidence="16 17">DHOF10</strain>
    </source>
</reference>
<evidence type="ECO:0000313" key="17">
    <source>
        <dbReference type="Proteomes" id="UP000290253"/>
    </source>
</evidence>
<dbReference type="SMART" id="SM00478">
    <property type="entry name" value="ENDO3c"/>
    <property type="match status" value="1"/>
</dbReference>
<evidence type="ECO:0000259" key="15">
    <source>
        <dbReference type="SMART" id="SM00478"/>
    </source>
</evidence>
<evidence type="ECO:0000256" key="5">
    <source>
        <dbReference type="ARBA" id="ARBA00012045"/>
    </source>
</evidence>
<evidence type="ECO:0000256" key="2">
    <source>
        <dbReference type="ARBA" id="ARBA00001966"/>
    </source>
</evidence>
<dbReference type="InterPro" id="IPR023170">
    <property type="entry name" value="HhH_base_excis_C"/>
</dbReference>
<dbReference type="FunFam" id="1.10.340.30:FF:000002">
    <property type="entry name" value="Adenine DNA glycosylase"/>
    <property type="match status" value="1"/>
</dbReference>
<dbReference type="GO" id="GO:0051539">
    <property type="term" value="F:4 iron, 4 sulfur cluster binding"/>
    <property type="evidence" value="ECO:0007669"/>
    <property type="project" value="UniProtKB-KW"/>
</dbReference>
<dbReference type="PANTHER" id="PTHR42944">
    <property type="entry name" value="ADENINE DNA GLYCOSYLASE"/>
    <property type="match status" value="1"/>
</dbReference>
<dbReference type="SUPFAM" id="SSF55811">
    <property type="entry name" value="Nudix"/>
    <property type="match status" value="1"/>
</dbReference>
<dbReference type="Gene3D" id="1.10.340.30">
    <property type="entry name" value="Hypothetical protein, domain 2"/>
    <property type="match status" value="1"/>
</dbReference>
<dbReference type="EC" id="3.2.2.31" evidence="5"/>
<dbReference type="CDD" id="cd00056">
    <property type="entry name" value="ENDO3c"/>
    <property type="match status" value="1"/>
</dbReference>
<evidence type="ECO:0000256" key="13">
    <source>
        <dbReference type="ARBA" id="ARBA00023204"/>
    </source>
</evidence>
<evidence type="ECO:0000256" key="10">
    <source>
        <dbReference type="ARBA" id="ARBA00022801"/>
    </source>
</evidence>
<comment type="caution">
    <text evidence="16">The sequence shown here is derived from an EMBL/GenBank/DDBJ whole genome shotgun (WGS) entry which is preliminary data.</text>
</comment>
<dbReference type="GO" id="GO:0032357">
    <property type="term" value="F:oxidized purine DNA binding"/>
    <property type="evidence" value="ECO:0007669"/>
    <property type="project" value="TreeGrafter"/>
</dbReference>
<evidence type="ECO:0000256" key="3">
    <source>
        <dbReference type="ARBA" id="ARBA00002933"/>
    </source>
</evidence>
<comment type="function">
    <text evidence="3">Adenine glycosylase active on G-A mispairs. MutY also corrects error-prone DNA synthesis past GO lesions which are due to the oxidatively damaged form of guanine: 7,8-dihydro-8-oxoguanine (8-oxo-dGTP).</text>
</comment>
<evidence type="ECO:0000256" key="1">
    <source>
        <dbReference type="ARBA" id="ARBA00000843"/>
    </source>
</evidence>
<dbReference type="Gene3D" id="1.10.1670.10">
    <property type="entry name" value="Helix-hairpin-Helix base-excision DNA repair enzymes (C-terminal)"/>
    <property type="match status" value="1"/>
</dbReference>
<gene>
    <name evidence="16" type="ORF">ESZ00_08910</name>
</gene>
<comment type="catalytic activity">
    <reaction evidence="1">
        <text>Hydrolyzes free adenine bases from 7,8-dihydro-8-oxoguanine:adenine mismatched double-stranded DNA, leaving an apurinic site.</text>
        <dbReference type="EC" id="3.2.2.31"/>
    </reaction>
</comment>
<dbReference type="SUPFAM" id="SSF48150">
    <property type="entry name" value="DNA-glycosylase"/>
    <property type="match status" value="1"/>
</dbReference>
<dbReference type="Pfam" id="PF00730">
    <property type="entry name" value="HhH-GPD"/>
    <property type="match status" value="1"/>
</dbReference>
<dbReference type="GO" id="GO:0035485">
    <property type="term" value="F:adenine/guanine mispair binding"/>
    <property type="evidence" value="ECO:0007669"/>
    <property type="project" value="TreeGrafter"/>
</dbReference>
<dbReference type="OrthoDB" id="9802365at2"/>
<evidence type="ECO:0000256" key="11">
    <source>
        <dbReference type="ARBA" id="ARBA00023004"/>
    </source>
</evidence>
<dbReference type="InterPro" id="IPR044298">
    <property type="entry name" value="MIG/MutY"/>
</dbReference>
<comment type="cofactor">
    <cofactor evidence="2">
        <name>[4Fe-4S] cluster</name>
        <dbReference type="ChEBI" id="CHEBI:49883"/>
    </cofactor>
</comment>
<dbReference type="GO" id="GO:0046872">
    <property type="term" value="F:metal ion binding"/>
    <property type="evidence" value="ECO:0007669"/>
    <property type="project" value="UniProtKB-KW"/>
</dbReference>